<dbReference type="PROSITE" id="PS51197">
    <property type="entry name" value="HTH_RRF2_2"/>
    <property type="match status" value="1"/>
</dbReference>
<name>A0A964WUJ4_9HYPH</name>
<dbReference type="OrthoDB" id="9802344at2"/>
<dbReference type="InterPro" id="IPR030489">
    <property type="entry name" value="TR_Rrf2-type_CS"/>
</dbReference>
<keyword evidence="1" id="KW-0238">DNA-binding</keyword>
<dbReference type="EMBL" id="SPKJ01000052">
    <property type="protein sequence ID" value="MYZ48905.1"/>
    <property type="molecule type" value="Genomic_DNA"/>
</dbReference>
<dbReference type="AlphaFoldDB" id="A0A964WUJ4"/>
<protein>
    <submittedName>
        <fullName evidence="2">Rrf2 family transcriptional regulator</fullName>
    </submittedName>
</protein>
<evidence type="ECO:0000256" key="1">
    <source>
        <dbReference type="ARBA" id="ARBA00023125"/>
    </source>
</evidence>
<organism evidence="2 3">
    <name type="scientific">Propylenella binzhouense</name>
    <dbReference type="NCBI Taxonomy" id="2555902"/>
    <lineage>
        <taxon>Bacteria</taxon>
        <taxon>Pseudomonadati</taxon>
        <taxon>Pseudomonadota</taxon>
        <taxon>Alphaproteobacteria</taxon>
        <taxon>Hyphomicrobiales</taxon>
        <taxon>Propylenellaceae</taxon>
        <taxon>Propylenella</taxon>
    </lineage>
</organism>
<dbReference type="SUPFAM" id="SSF46785">
    <property type="entry name" value="Winged helix' DNA-binding domain"/>
    <property type="match status" value="1"/>
</dbReference>
<sequence length="155" mass="16970">MISQKAKYALRALIMLAREGEGASLQIGEIASGQSIPKKFLEQILLDLKRHGIVVSRRGKAGGYALLKRPDQITFGQVLRLIDGPIAPLPCLSRTAYRRCEDCSDESGCEIRQVFSRVAQSAREVLDRTTIADALGRGRPVVEIETFAEAEAITS</sequence>
<dbReference type="GO" id="GO:0003677">
    <property type="term" value="F:DNA binding"/>
    <property type="evidence" value="ECO:0007669"/>
    <property type="project" value="UniProtKB-KW"/>
</dbReference>
<dbReference type="NCBIfam" id="TIGR00738">
    <property type="entry name" value="rrf2_super"/>
    <property type="match status" value="1"/>
</dbReference>
<dbReference type="PANTHER" id="PTHR33221:SF5">
    <property type="entry name" value="HTH-TYPE TRANSCRIPTIONAL REGULATOR ISCR"/>
    <property type="match status" value="1"/>
</dbReference>
<accession>A0A964WUJ4</accession>
<dbReference type="Pfam" id="PF02082">
    <property type="entry name" value="Rrf2"/>
    <property type="match status" value="1"/>
</dbReference>
<dbReference type="GO" id="GO:0003700">
    <property type="term" value="F:DNA-binding transcription factor activity"/>
    <property type="evidence" value="ECO:0007669"/>
    <property type="project" value="TreeGrafter"/>
</dbReference>
<keyword evidence="3" id="KW-1185">Reference proteome</keyword>
<dbReference type="InterPro" id="IPR036390">
    <property type="entry name" value="WH_DNA-bd_sf"/>
</dbReference>
<evidence type="ECO:0000313" key="3">
    <source>
        <dbReference type="Proteomes" id="UP000773614"/>
    </source>
</evidence>
<dbReference type="InterPro" id="IPR000944">
    <property type="entry name" value="Tscrpt_reg_Rrf2"/>
</dbReference>
<dbReference type="Proteomes" id="UP000773614">
    <property type="component" value="Unassembled WGS sequence"/>
</dbReference>
<evidence type="ECO:0000313" key="2">
    <source>
        <dbReference type="EMBL" id="MYZ48905.1"/>
    </source>
</evidence>
<dbReference type="RefSeq" id="WP_161141258.1">
    <property type="nucleotide sequence ID" value="NZ_SPKJ01000052.1"/>
</dbReference>
<comment type="caution">
    <text evidence="2">The sequence shown here is derived from an EMBL/GenBank/DDBJ whole genome shotgun (WGS) entry which is preliminary data.</text>
</comment>
<dbReference type="PANTHER" id="PTHR33221">
    <property type="entry name" value="WINGED HELIX-TURN-HELIX TRANSCRIPTIONAL REGULATOR, RRF2 FAMILY"/>
    <property type="match status" value="1"/>
</dbReference>
<gene>
    <name evidence="2" type="ORF">E4O86_14410</name>
</gene>
<reference evidence="2" key="1">
    <citation type="submission" date="2019-03" db="EMBL/GenBank/DDBJ databases">
        <title>Afifella sp. nov., isolated from activated sludge.</title>
        <authorList>
            <person name="Li Q."/>
            <person name="Liu Y."/>
        </authorList>
    </citation>
    <scope>NUCLEOTIDE SEQUENCE</scope>
    <source>
        <strain evidence="2">L72</strain>
    </source>
</reference>
<dbReference type="InterPro" id="IPR036388">
    <property type="entry name" value="WH-like_DNA-bd_sf"/>
</dbReference>
<dbReference type="GO" id="GO:0005829">
    <property type="term" value="C:cytosol"/>
    <property type="evidence" value="ECO:0007669"/>
    <property type="project" value="TreeGrafter"/>
</dbReference>
<dbReference type="Gene3D" id="1.10.10.10">
    <property type="entry name" value="Winged helix-like DNA-binding domain superfamily/Winged helix DNA-binding domain"/>
    <property type="match status" value="1"/>
</dbReference>
<proteinExistence type="predicted"/>
<dbReference type="PROSITE" id="PS01332">
    <property type="entry name" value="HTH_RRF2_1"/>
    <property type="match status" value="1"/>
</dbReference>